<accession>A0A3P8WZF3</accession>
<name>A0A3P8WZF3_CYNSE</name>
<feature type="domain" description="ASCH" evidence="1">
    <location>
        <begin position="8"/>
        <end position="110"/>
    </location>
</feature>
<evidence type="ECO:0000313" key="2">
    <source>
        <dbReference type="Ensembl" id="ENSCSEP00000032788.1"/>
    </source>
</evidence>
<dbReference type="PANTHER" id="PTHR31666">
    <property type="entry name" value="PROTEIN CXORF40A-RELATED"/>
    <property type="match status" value="1"/>
</dbReference>
<dbReference type="InterPro" id="IPR033615">
    <property type="entry name" value="EOLA1/EOLA2"/>
</dbReference>
<dbReference type="InterPro" id="IPR015947">
    <property type="entry name" value="PUA-like_sf"/>
</dbReference>
<dbReference type="SMART" id="SM01022">
    <property type="entry name" value="ASCH"/>
    <property type="match status" value="1"/>
</dbReference>
<dbReference type="RefSeq" id="XP_008314574.1">
    <property type="nucleotide sequence ID" value="XM_008316352.1"/>
</dbReference>
<proteinExistence type="predicted"/>
<evidence type="ECO:0000259" key="1">
    <source>
        <dbReference type="SMART" id="SM01022"/>
    </source>
</evidence>
<dbReference type="AlphaFoldDB" id="A0A3P8WZF3"/>
<dbReference type="InParanoid" id="A0A3P8WZF3"/>
<dbReference type="InterPro" id="IPR007374">
    <property type="entry name" value="ASCH_domain"/>
</dbReference>
<dbReference type="SUPFAM" id="SSF88697">
    <property type="entry name" value="PUA domain-like"/>
    <property type="match status" value="1"/>
</dbReference>
<dbReference type="GeneID" id="103383292"/>
<dbReference type="PANTHER" id="PTHR31666:SF0">
    <property type="entry name" value="PROTEIN EOLA1-RELATED"/>
    <property type="match status" value="1"/>
</dbReference>
<dbReference type="Ensembl" id="ENSCSET00000033212.1">
    <property type="protein sequence ID" value="ENSCSEP00000032788.1"/>
    <property type="gene ID" value="ENSCSEG00000021054.1"/>
</dbReference>
<sequence length="155" mass="17475">MTLQVWCLSFRQPYAGLILDGVKTVESRWRPLLAPLQNQTLAIHIAWRDWEGDEWREVLGTLLGMQQAQVDRLLVSGERFGRGVVAGLVDVGDTWQCPASLQGEELQRLQKSAVLSGLHEKHLTQLSNPRWLKAPLSSRGGRDLWTVEIPAEMLP</sequence>
<reference evidence="2 3" key="1">
    <citation type="journal article" date="2014" name="Nat. Genet.">
        <title>Whole-genome sequence of a flatfish provides insights into ZW sex chromosome evolution and adaptation to a benthic lifestyle.</title>
        <authorList>
            <person name="Chen S."/>
            <person name="Zhang G."/>
            <person name="Shao C."/>
            <person name="Huang Q."/>
            <person name="Liu G."/>
            <person name="Zhang P."/>
            <person name="Song W."/>
            <person name="An N."/>
            <person name="Chalopin D."/>
            <person name="Volff J.N."/>
            <person name="Hong Y."/>
            <person name="Li Q."/>
            <person name="Sha Z."/>
            <person name="Zhou H."/>
            <person name="Xie M."/>
            <person name="Yu Q."/>
            <person name="Liu Y."/>
            <person name="Xiang H."/>
            <person name="Wang N."/>
            <person name="Wu K."/>
            <person name="Yang C."/>
            <person name="Zhou Q."/>
            <person name="Liao X."/>
            <person name="Yang L."/>
            <person name="Hu Q."/>
            <person name="Zhang J."/>
            <person name="Meng L."/>
            <person name="Jin L."/>
            <person name="Tian Y."/>
            <person name="Lian J."/>
            <person name="Yang J."/>
            <person name="Miao G."/>
            <person name="Liu S."/>
            <person name="Liang Z."/>
            <person name="Yan F."/>
            <person name="Li Y."/>
            <person name="Sun B."/>
            <person name="Zhang H."/>
            <person name="Zhang J."/>
            <person name="Zhu Y."/>
            <person name="Du M."/>
            <person name="Zhao Y."/>
            <person name="Schartl M."/>
            <person name="Tang Q."/>
            <person name="Wang J."/>
        </authorList>
    </citation>
    <scope>NUCLEOTIDE SEQUENCE</scope>
</reference>
<evidence type="ECO:0000313" key="3">
    <source>
        <dbReference type="Proteomes" id="UP000265120"/>
    </source>
</evidence>
<dbReference type="OMA" id="HVAQRDW"/>
<dbReference type="KEGG" id="csem:103383292"/>
<keyword evidence="3" id="KW-1185">Reference proteome</keyword>
<dbReference type="GeneTree" id="ENSGT00390000012182"/>
<protein>
    <submittedName>
        <fullName evidence="2">Endothelium and lymphocyte associated ASCH domain 1</fullName>
    </submittedName>
</protein>
<dbReference type="Proteomes" id="UP000265120">
    <property type="component" value="Chromosome 9"/>
</dbReference>
<reference evidence="2" key="3">
    <citation type="submission" date="2025-09" db="UniProtKB">
        <authorList>
            <consortium name="Ensembl"/>
        </authorList>
    </citation>
    <scope>IDENTIFICATION</scope>
</reference>
<organism evidence="2 3">
    <name type="scientific">Cynoglossus semilaevis</name>
    <name type="common">Tongue sole</name>
    <dbReference type="NCBI Taxonomy" id="244447"/>
    <lineage>
        <taxon>Eukaryota</taxon>
        <taxon>Metazoa</taxon>
        <taxon>Chordata</taxon>
        <taxon>Craniata</taxon>
        <taxon>Vertebrata</taxon>
        <taxon>Euteleostomi</taxon>
        <taxon>Actinopterygii</taxon>
        <taxon>Neopterygii</taxon>
        <taxon>Teleostei</taxon>
        <taxon>Neoteleostei</taxon>
        <taxon>Acanthomorphata</taxon>
        <taxon>Carangaria</taxon>
        <taxon>Pleuronectiformes</taxon>
        <taxon>Pleuronectoidei</taxon>
        <taxon>Cynoglossidae</taxon>
        <taxon>Cynoglossinae</taxon>
        <taxon>Cynoglossus</taxon>
    </lineage>
</organism>
<reference evidence="2" key="2">
    <citation type="submission" date="2025-08" db="UniProtKB">
        <authorList>
            <consortium name="Ensembl"/>
        </authorList>
    </citation>
    <scope>IDENTIFICATION</scope>
</reference>
<dbReference type="OrthoDB" id="2865258at2759"/>